<comment type="similarity">
    <text evidence="2 10">Belongs to the phosphoenolpyruvate carboxykinase (ATP) family.</text>
</comment>
<dbReference type="HOGENOM" id="CLU_018247_0_1_9"/>
<dbReference type="PIRSF" id="PIRSF006294">
    <property type="entry name" value="PEP_crbxkin"/>
    <property type="match status" value="1"/>
</dbReference>
<comment type="function">
    <text evidence="10">Involved in the gluconeogenesis. Catalyzes the conversion of oxaloacetate (OAA) to phosphoenolpyruvate (PEP) through direct phosphoryl transfer between the nucleoside triphosphate and OAA.</text>
</comment>
<dbReference type="NCBIfam" id="NF006821">
    <property type="entry name" value="PRK09344.1-3"/>
    <property type="match status" value="1"/>
</dbReference>
<feature type="binding site" evidence="10">
    <location>
        <begin position="229"/>
        <end position="237"/>
    </location>
    <ligand>
        <name>ATP</name>
        <dbReference type="ChEBI" id="CHEBI:30616"/>
    </ligand>
</feature>
<keyword evidence="10" id="KW-0963">Cytoplasm</keyword>
<feature type="binding site" evidence="10">
    <location>
        <begin position="433"/>
        <end position="434"/>
    </location>
    <ligand>
        <name>ATP</name>
        <dbReference type="ChEBI" id="CHEBI:30616"/>
    </ligand>
</feature>
<proteinExistence type="inferred from homology"/>
<dbReference type="UniPathway" id="UPA00138"/>
<dbReference type="GO" id="GO:0005524">
    <property type="term" value="F:ATP binding"/>
    <property type="evidence" value="ECO:0007669"/>
    <property type="project" value="UniProtKB-UniRule"/>
</dbReference>
<feature type="binding site" evidence="10">
    <location>
        <position position="278"/>
    </location>
    <ligand>
        <name>ATP</name>
        <dbReference type="ChEBI" id="CHEBI:30616"/>
    </ligand>
</feature>
<dbReference type="InterPro" id="IPR008210">
    <property type="entry name" value="PEP_carboxykinase_N"/>
</dbReference>
<feature type="binding site" evidence="10">
    <location>
        <position position="188"/>
    </location>
    <ligand>
        <name>substrate</name>
    </ligand>
</feature>
<dbReference type="HAMAP" id="MF_00453">
    <property type="entry name" value="PEPCK_ATP"/>
    <property type="match status" value="1"/>
</dbReference>
<dbReference type="GO" id="GO:0006094">
    <property type="term" value="P:gluconeogenesis"/>
    <property type="evidence" value="ECO:0007669"/>
    <property type="project" value="UniProtKB-UniRule"/>
</dbReference>
<comment type="subcellular location">
    <subcellularLocation>
        <location evidence="10">Cytoplasm</location>
    </subcellularLocation>
</comment>
<dbReference type="GO" id="GO:0046872">
    <property type="term" value="F:metal ion binding"/>
    <property type="evidence" value="ECO:0007669"/>
    <property type="project" value="UniProtKB-KW"/>
</dbReference>
<dbReference type="RefSeq" id="WP_015393809.1">
    <property type="nucleotide sequence ID" value="NC_020291.1"/>
</dbReference>
<dbReference type="GO" id="GO:0016301">
    <property type="term" value="F:kinase activity"/>
    <property type="evidence" value="ECO:0007669"/>
    <property type="project" value="UniProtKB-KW"/>
</dbReference>
<dbReference type="OrthoDB" id="9806325at2"/>
<evidence type="ECO:0000313" key="12">
    <source>
        <dbReference type="Proteomes" id="UP000011728"/>
    </source>
</evidence>
<evidence type="ECO:0000256" key="10">
    <source>
        <dbReference type="HAMAP-Rule" id="MF_00453"/>
    </source>
</evidence>
<dbReference type="Gene3D" id="2.170.8.10">
    <property type="entry name" value="Phosphoenolpyruvate Carboxykinase, domain 2"/>
    <property type="match status" value="1"/>
</dbReference>
<dbReference type="EMBL" id="CP004121">
    <property type="protein sequence ID" value="AGF57494.1"/>
    <property type="molecule type" value="Genomic_DNA"/>
</dbReference>
<evidence type="ECO:0000256" key="9">
    <source>
        <dbReference type="ARBA" id="ARBA00047371"/>
    </source>
</evidence>
<dbReference type="GO" id="GO:0004612">
    <property type="term" value="F:phosphoenolpyruvate carboxykinase (ATP) activity"/>
    <property type="evidence" value="ECO:0007669"/>
    <property type="project" value="UniProtKB-UniRule"/>
</dbReference>
<feature type="binding site" evidence="10">
    <location>
        <position position="213"/>
    </location>
    <ligand>
        <name>ATP</name>
        <dbReference type="ChEBI" id="CHEBI:30616"/>
    </ligand>
</feature>
<keyword evidence="10" id="KW-0464">Manganese</keyword>
<dbReference type="Pfam" id="PF01293">
    <property type="entry name" value="PEPCK_ATP"/>
    <property type="match status" value="1"/>
</dbReference>
<dbReference type="eggNOG" id="COG1866">
    <property type="taxonomic scope" value="Bacteria"/>
</dbReference>
<evidence type="ECO:0000256" key="3">
    <source>
        <dbReference type="ARBA" id="ARBA00012363"/>
    </source>
</evidence>
<dbReference type="KEGG" id="csr:Cspa_c37340"/>
<comment type="catalytic activity">
    <reaction evidence="9 10">
        <text>oxaloacetate + ATP = phosphoenolpyruvate + ADP + CO2</text>
        <dbReference type="Rhea" id="RHEA:18617"/>
        <dbReference type="ChEBI" id="CHEBI:16452"/>
        <dbReference type="ChEBI" id="CHEBI:16526"/>
        <dbReference type="ChEBI" id="CHEBI:30616"/>
        <dbReference type="ChEBI" id="CHEBI:58702"/>
        <dbReference type="ChEBI" id="CHEBI:456216"/>
        <dbReference type="EC" id="4.1.1.49"/>
    </reaction>
</comment>
<dbReference type="NCBIfam" id="NF006820">
    <property type="entry name" value="PRK09344.1-2"/>
    <property type="match status" value="1"/>
</dbReference>
<dbReference type="SUPFAM" id="SSF68923">
    <property type="entry name" value="PEP carboxykinase N-terminal domain"/>
    <property type="match status" value="1"/>
</dbReference>
<feature type="binding site" evidence="10">
    <location>
        <position position="439"/>
    </location>
    <ligand>
        <name>ATP</name>
        <dbReference type="ChEBI" id="CHEBI:30616"/>
    </ligand>
</feature>
<keyword evidence="4 10" id="KW-0312">Gluconeogenesis</keyword>
<evidence type="ECO:0000313" key="11">
    <source>
        <dbReference type="EMBL" id="AGF57494.1"/>
    </source>
</evidence>
<dbReference type="EC" id="4.1.1.49" evidence="3 10"/>
<evidence type="ECO:0000256" key="8">
    <source>
        <dbReference type="ARBA" id="ARBA00023239"/>
    </source>
</evidence>
<dbReference type="Gene3D" id="3.90.228.20">
    <property type="match status" value="1"/>
</dbReference>
<dbReference type="PATRIC" id="fig|931276.5.peg.3767"/>
<evidence type="ECO:0000256" key="1">
    <source>
        <dbReference type="ARBA" id="ARBA00004742"/>
    </source>
</evidence>
<keyword evidence="6 10" id="KW-0210">Decarboxylase</keyword>
<protein>
    <recommendedName>
        <fullName evidence="3 10">Phosphoenolpyruvate carboxykinase (ATP)</fullName>
        <shortName evidence="10">PCK</shortName>
        <shortName evidence="10">PEP carboxykinase</shortName>
        <shortName evidence="10">PEPCK</shortName>
        <ecNumber evidence="3 10">4.1.1.49</ecNumber>
    </recommendedName>
</protein>
<feature type="binding site" evidence="10">
    <location>
        <position position="314"/>
    </location>
    <ligand>
        <name>substrate</name>
    </ligand>
</feature>
<keyword evidence="10" id="KW-0479">Metal-binding</keyword>
<keyword evidence="12" id="KW-1185">Reference proteome</keyword>
<dbReference type="InterPro" id="IPR001272">
    <property type="entry name" value="PEP_carboxykinase_ATP"/>
</dbReference>
<dbReference type="InterPro" id="IPR015994">
    <property type="entry name" value="PEPCK_ATP_CS"/>
</dbReference>
<dbReference type="AlphaFoldDB" id="M1MHT5"/>
<accession>M1MHT5</accession>
<keyword evidence="11" id="KW-0418">Kinase</keyword>
<evidence type="ECO:0000256" key="6">
    <source>
        <dbReference type="ARBA" id="ARBA00022793"/>
    </source>
</evidence>
<organism evidence="11 12">
    <name type="scientific">Clostridium saccharoperbutylacetonicum N1-4(HMT)</name>
    <dbReference type="NCBI Taxonomy" id="931276"/>
    <lineage>
        <taxon>Bacteria</taxon>
        <taxon>Bacillati</taxon>
        <taxon>Bacillota</taxon>
        <taxon>Clostridia</taxon>
        <taxon>Eubacteriales</taxon>
        <taxon>Clostridiaceae</taxon>
        <taxon>Clostridium</taxon>
    </lineage>
</organism>
<keyword evidence="11" id="KW-0670">Pyruvate</keyword>
<dbReference type="PROSITE" id="PS00532">
    <property type="entry name" value="PEPCK_ATP"/>
    <property type="match status" value="1"/>
</dbReference>
<evidence type="ECO:0000256" key="7">
    <source>
        <dbReference type="ARBA" id="ARBA00022840"/>
    </source>
</evidence>
<feature type="binding site" evidence="10">
    <location>
        <position position="213"/>
    </location>
    <ligand>
        <name>Mn(2+)</name>
        <dbReference type="ChEBI" id="CHEBI:29035"/>
    </ligand>
</feature>
<keyword evidence="8 10" id="KW-0456">Lyase</keyword>
<dbReference type="NCBIfam" id="TIGR00224">
    <property type="entry name" value="pckA"/>
    <property type="match status" value="1"/>
</dbReference>
<feature type="binding site" evidence="10">
    <location>
        <position position="194"/>
    </location>
    <ligand>
        <name>ATP</name>
        <dbReference type="ChEBI" id="CHEBI:30616"/>
    </ligand>
</feature>
<dbReference type="Gene3D" id="3.40.449.10">
    <property type="entry name" value="Phosphoenolpyruvate Carboxykinase, domain 1"/>
    <property type="match status" value="1"/>
</dbReference>
<feature type="binding site" evidence="10">
    <location>
        <position position="53"/>
    </location>
    <ligand>
        <name>substrate</name>
    </ligand>
</feature>
<evidence type="ECO:0000256" key="2">
    <source>
        <dbReference type="ARBA" id="ARBA00006052"/>
    </source>
</evidence>
<dbReference type="InterPro" id="IPR013035">
    <property type="entry name" value="PEP_carboxykinase_C"/>
</dbReference>
<feature type="binding site" evidence="10">
    <location>
        <position position="250"/>
    </location>
    <ligand>
        <name>Mn(2+)</name>
        <dbReference type="ChEBI" id="CHEBI:29035"/>
    </ligand>
</feature>
<evidence type="ECO:0000256" key="5">
    <source>
        <dbReference type="ARBA" id="ARBA00022741"/>
    </source>
</evidence>
<keyword evidence="5 10" id="KW-0547">Nucleotide-binding</keyword>
<comment type="pathway">
    <text evidence="1 10">Carbohydrate biosynthesis; gluconeogenesis.</text>
</comment>
<dbReference type="PANTHER" id="PTHR30031:SF0">
    <property type="entry name" value="PHOSPHOENOLPYRUVATE CARBOXYKINASE (ATP)"/>
    <property type="match status" value="1"/>
</dbReference>
<keyword evidence="7 10" id="KW-0067">ATP-binding</keyword>
<feature type="binding site" evidence="10">
    <location>
        <position position="314"/>
    </location>
    <ligand>
        <name>ATP</name>
        <dbReference type="ChEBI" id="CHEBI:30616"/>
    </ligand>
</feature>
<dbReference type="CDD" id="cd00484">
    <property type="entry name" value="PEPCK_ATP"/>
    <property type="match status" value="1"/>
</dbReference>
<feature type="binding site" evidence="10">
    <location>
        <position position="194"/>
    </location>
    <ligand>
        <name>Mn(2+)</name>
        <dbReference type="ChEBI" id="CHEBI:29035"/>
    </ligand>
</feature>
<comment type="cofactor">
    <cofactor evidence="10">
        <name>Mn(2+)</name>
        <dbReference type="ChEBI" id="CHEBI:29035"/>
    </cofactor>
    <text evidence="10">Binds 1 Mn(2+) ion per subunit.</text>
</comment>
<evidence type="ECO:0000256" key="4">
    <source>
        <dbReference type="ARBA" id="ARBA00022432"/>
    </source>
</evidence>
<dbReference type="PANTHER" id="PTHR30031">
    <property type="entry name" value="PHOSPHOENOLPYRUVATE CARBOXYKINASE ATP"/>
    <property type="match status" value="1"/>
</dbReference>
<name>M1MHT5_9CLOT</name>
<dbReference type="SUPFAM" id="SSF53795">
    <property type="entry name" value="PEP carboxykinase-like"/>
    <property type="match status" value="1"/>
</dbReference>
<keyword evidence="11" id="KW-0808">Transferase</keyword>
<feature type="binding site" evidence="10">
    <location>
        <position position="194"/>
    </location>
    <ligand>
        <name>substrate</name>
    </ligand>
</feature>
<reference evidence="11 12" key="1">
    <citation type="submission" date="2013-02" db="EMBL/GenBank/DDBJ databases">
        <title>Genome sequence of Clostridium saccharoperbutylacetonicum N1-4(HMT).</title>
        <authorList>
            <person name="Poehlein A."/>
            <person name="Daniel R."/>
        </authorList>
    </citation>
    <scope>NUCLEOTIDE SEQUENCE [LARGE SCALE GENOMIC DNA]</scope>
    <source>
        <strain evidence="12">N1-4(HMT)</strain>
    </source>
</reference>
<dbReference type="GO" id="GO:0005829">
    <property type="term" value="C:cytosol"/>
    <property type="evidence" value="ECO:0007669"/>
    <property type="project" value="TreeGrafter"/>
</dbReference>
<gene>
    <name evidence="11" type="primary">pckA1</name>
    <name evidence="10" type="synonym">pckA</name>
    <name evidence="11" type="ORF">Cspa_c37340</name>
</gene>
<dbReference type="Proteomes" id="UP000011728">
    <property type="component" value="Chromosome"/>
</dbReference>
<sequence length="522" mass="57903">MSINLNYLNIKQYNNLYRNISVEELTKFATERREGTLSDKGALVVNTGKYTGRSPKDRFIVEDDVTKDTINWGEINLPIDEKVFDKIYADVTDYLKEKDLFVFDGFVGALKEYTLPIRVVCECAYQAMFSNQMFVRPTDEELSKHIPEFNVISAPGFKAKGIEDGLNSEAFVLMNFSKKIILIGGTAYSGEIKKSMFSVMNFLLPQKGVLPMHCSANKGEDGQTVIFFGLSGTGKTTLSTDPNRKLIGDDEHGWCDKGVFNFEGGCYAKAIGLNKEKEKEIYGAIKSGALLENVVVNENGVPDYNDGTLTENTRAAYPLHHIENIEVSGVGNTPDKIIFLTADAFGVMPPISKLTKEAAMYHFMSGYTSKVAGTERGITEPKATFSACFGEPFMLLNPAVYAKLLGEKVDKNNAEVYLINTGWVGGAYGKGNRVNLSYTREMVNAVIGDKFKDVKFNEHPVFKVLVPEVCPNVPGELLDARGLWENKEEYDKKAEELAQKFNKNFAKFNDVSDDIANAGPSL</sequence>